<dbReference type="GO" id="GO:0000271">
    <property type="term" value="P:polysaccharide biosynthetic process"/>
    <property type="evidence" value="ECO:0007669"/>
    <property type="project" value="InterPro"/>
</dbReference>
<dbReference type="InterPro" id="IPR017476">
    <property type="entry name" value="UDP-Glc/GDP-Man"/>
</dbReference>
<dbReference type="AlphaFoldDB" id="X1Q4L5"/>
<dbReference type="GO" id="GO:0016616">
    <property type="term" value="F:oxidoreductase activity, acting on the CH-OH group of donors, NAD or NADP as acceptor"/>
    <property type="evidence" value="ECO:0007669"/>
    <property type="project" value="InterPro"/>
</dbReference>
<dbReference type="InterPro" id="IPR028359">
    <property type="entry name" value="UDP_ManNAc/GlcNAc_DH"/>
</dbReference>
<comment type="caution">
    <text evidence="3">The sequence shown here is derived from an EMBL/GenBank/DDBJ whole genome shotgun (WGS) entry which is preliminary data.</text>
</comment>
<comment type="similarity">
    <text evidence="1">Belongs to the UDP-glucose/GDP-mannose dehydrogenase family.</text>
</comment>
<organism evidence="3">
    <name type="scientific">marine sediment metagenome</name>
    <dbReference type="NCBI Taxonomy" id="412755"/>
    <lineage>
        <taxon>unclassified sequences</taxon>
        <taxon>metagenomes</taxon>
        <taxon>ecological metagenomes</taxon>
    </lineage>
</organism>
<dbReference type="PIRSF" id="PIRSF500136">
    <property type="entry name" value="UDP_ManNAc_DH"/>
    <property type="match status" value="1"/>
</dbReference>
<protein>
    <recommendedName>
        <fullName evidence="2">UDP-glucose/GDP-mannose dehydrogenase N-terminal domain-containing protein</fullName>
    </recommendedName>
</protein>
<dbReference type="PANTHER" id="PTHR43491:SF2">
    <property type="entry name" value="UDP-N-ACETYL-D-MANNOSAMINE DEHYDROGENASE"/>
    <property type="match status" value="1"/>
</dbReference>
<dbReference type="InterPro" id="IPR001732">
    <property type="entry name" value="UDP-Glc/GDP-Man_DH_N"/>
</dbReference>
<gene>
    <name evidence="3" type="ORF">S06H3_52479</name>
</gene>
<reference evidence="3" key="1">
    <citation type="journal article" date="2014" name="Front. Microbiol.">
        <title>High frequency of phylogenetically diverse reductive dehalogenase-homologous genes in deep subseafloor sedimentary metagenomes.</title>
        <authorList>
            <person name="Kawai M."/>
            <person name="Futagami T."/>
            <person name="Toyoda A."/>
            <person name="Takaki Y."/>
            <person name="Nishi S."/>
            <person name="Hori S."/>
            <person name="Arai W."/>
            <person name="Tsubouchi T."/>
            <person name="Morono Y."/>
            <person name="Uchiyama I."/>
            <person name="Ito T."/>
            <person name="Fujiyama A."/>
            <person name="Inagaki F."/>
            <person name="Takami H."/>
        </authorList>
    </citation>
    <scope>NUCLEOTIDE SEQUENCE</scope>
    <source>
        <strain evidence="3">Expedition CK06-06</strain>
    </source>
</reference>
<dbReference type="GO" id="GO:0016628">
    <property type="term" value="F:oxidoreductase activity, acting on the CH-CH group of donors, NAD or NADP as acceptor"/>
    <property type="evidence" value="ECO:0007669"/>
    <property type="project" value="InterPro"/>
</dbReference>
<dbReference type="Gene3D" id="3.40.50.720">
    <property type="entry name" value="NAD(P)-binding Rossmann-like Domain"/>
    <property type="match status" value="1"/>
</dbReference>
<feature type="non-terminal residue" evidence="3">
    <location>
        <position position="135"/>
    </location>
</feature>
<dbReference type="PANTHER" id="PTHR43491">
    <property type="entry name" value="UDP-N-ACETYL-D-MANNOSAMINE DEHYDROGENASE"/>
    <property type="match status" value="1"/>
</dbReference>
<evidence type="ECO:0000313" key="3">
    <source>
        <dbReference type="EMBL" id="GAI49696.1"/>
    </source>
</evidence>
<evidence type="ECO:0000259" key="2">
    <source>
        <dbReference type="Pfam" id="PF03721"/>
    </source>
</evidence>
<proteinExistence type="inferred from homology"/>
<dbReference type="PIRSF" id="PIRSF000124">
    <property type="entry name" value="UDPglc_GDPman_dh"/>
    <property type="match status" value="1"/>
</dbReference>
<dbReference type="GO" id="GO:0051287">
    <property type="term" value="F:NAD binding"/>
    <property type="evidence" value="ECO:0007669"/>
    <property type="project" value="InterPro"/>
</dbReference>
<evidence type="ECO:0000256" key="1">
    <source>
        <dbReference type="ARBA" id="ARBA00006601"/>
    </source>
</evidence>
<dbReference type="Pfam" id="PF03721">
    <property type="entry name" value="UDPG_MGDP_dh_N"/>
    <property type="match status" value="1"/>
</dbReference>
<dbReference type="SUPFAM" id="SSF51735">
    <property type="entry name" value="NAD(P)-binding Rossmann-fold domains"/>
    <property type="match status" value="1"/>
</dbReference>
<dbReference type="EMBL" id="BARV01033382">
    <property type="protein sequence ID" value="GAI49696.1"/>
    <property type="molecule type" value="Genomic_DNA"/>
</dbReference>
<accession>X1Q4L5</accession>
<name>X1Q4L5_9ZZZZ</name>
<dbReference type="InterPro" id="IPR036291">
    <property type="entry name" value="NAD(P)-bd_dom_sf"/>
</dbReference>
<feature type="domain" description="UDP-glucose/GDP-mannose dehydrogenase N-terminal" evidence="2">
    <location>
        <begin position="21"/>
        <end position="135"/>
    </location>
</feature>
<sequence length="135" mass="14518">MNSQVVIAVEMERALKEKTARIAVVGLGHVGRPLAERFVAAGFDTVGIDTDGAKVDEVNNYNNRGAYSPESELVASKDYDVINSCEVVCVCVPTDIDQHLQPDLSHIRAATQQIAERLHAGQLVVVESTVFPGAT</sequence>